<organism evidence="3 4">
    <name type="scientific">Weissella confusa</name>
    <name type="common">Lactobacillus confusus</name>
    <dbReference type="NCBI Taxonomy" id="1583"/>
    <lineage>
        <taxon>Bacteria</taxon>
        <taxon>Bacillati</taxon>
        <taxon>Bacillota</taxon>
        <taxon>Bacilli</taxon>
        <taxon>Lactobacillales</taxon>
        <taxon>Lactobacillaceae</taxon>
        <taxon>Weissella</taxon>
    </lineage>
</organism>
<dbReference type="Gene3D" id="1.10.10.2840">
    <property type="entry name" value="PucR C-terminal helix-turn-helix domain"/>
    <property type="match status" value="1"/>
</dbReference>
<evidence type="ECO:0000313" key="2">
    <source>
        <dbReference type="EMBL" id="MBJ7632207.1"/>
    </source>
</evidence>
<comment type="caution">
    <text evidence="3">The sequence shown here is derived from an EMBL/GenBank/DDBJ whole genome shotgun (WGS) entry which is preliminary data.</text>
</comment>
<gene>
    <name evidence="3" type="ORF">HAU20_01675</name>
    <name evidence="2" type="ORF">HAU43_03740</name>
</gene>
<proteinExistence type="predicted"/>
<accession>A0A4Z0RH72</accession>
<dbReference type="RefSeq" id="WP_135411444.1">
    <property type="nucleotide sequence ID" value="NZ_ALXH01000131.1"/>
</dbReference>
<dbReference type="InterPro" id="IPR025736">
    <property type="entry name" value="PucR_C-HTH_dom"/>
</dbReference>
<evidence type="ECO:0000313" key="4">
    <source>
        <dbReference type="Proteomes" id="UP000728106"/>
    </source>
</evidence>
<name>A0A4Z0RH72_WEICO</name>
<sequence>MLQKFMTEWLYISDYDTPVSREFVGEANIHGVDLAKQYVAVVVKGETATMPEYNLAFDLDKYRRCYIMTDECVPSFTSALADSFSIGIGTAHFDISASVNEALYINLLTDDINRVLRYNKFAYLINIAKTQSADKNIVAYFSRLDEEAQLTLWIYANNGAITETAAQLHVHPKTVRYRLNKVMATTGLDPKVGVDLVPLIVSYIQGKTEDYDILVGELQSISDRMLPRDKQAH</sequence>
<evidence type="ECO:0000259" key="1">
    <source>
        <dbReference type="Pfam" id="PF13556"/>
    </source>
</evidence>
<dbReference type="Pfam" id="PF13556">
    <property type="entry name" value="HTH_30"/>
    <property type="match status" value="1"/>
</dbReference>
<reference evidence="3 4" key="2">
    <citation type="journal article" date="2021" name="Int. J. Food Microbiol.">
        <title>Safety demonstration of a microbial species for use in the food chain: Weissella confusa.</title>
        <authorList>
            <person name="Bourdichon F."/>
            <person name="Patrone V."/>
            <person name="Fontana A."/>
            <person name="Milani G."/>
            <person name="Morelli L."/>
        </authorList>
    </citation>
    <scope>NUCLEOTIDE SEQUENCE [LARGE SCALE GENOMIC DNA]</scope>
    <source>
        <strain evidence="2">CCUG 30943</strain>
        <strain evidence="3 4">CCUG 43002</strain>
    </source>
</reference>
<dbReference type="EMBL" id="JAAOCP010000002">
    <property type="protein sequence ID" value="MBJ7638108.1"/>
    <property type="molecule type" value="Genomic_DNA"/>
</dbReference>
<evidence type="ECO:0000313" key="3">
    <source>
        <dbReference type="EMBL" id="MBJ7638108.1"/>
    </source>
</evidence>
<protein>
    <submittedName>
        <fullName evidence="3">PucR family transcriptional regulator</fullName>
    </submittedName>
</protein>
<dbReference type="EMBL" id="JAAOCX010000003">
    <property type="protein sequence ID" value="MBJ7632207.1"/>
    <property type="molecule type" value="Genomic_DNA"/>
</dbReference>
<feature type="domain" description="PucR C-terminal helix-turn-helix" evidence="1">
    <location>
        <begin position="152"/>
        <end position="197"/>
    </location>
</feature>
<keyword evidence="4" id="KW-1185">Reference proteome</keyword>
<reference evidence="3" key="1">
    <citation type="submission" date="2020-02" db="EMBL/GenBank/DDBJ databases">
        <authorList>
            <person name="Fontana A."/>
            <person name="Patrone V."/>
            <person name="Morelli L."/>
        </authorList>
    </citation>
    <scope>NUCLEOTIDE SEQUENCE</scope>
    <source>
        <strain evidence="2">CCUG 30943</strain>
        <strain evidence="3">CCUG 43002</strain>
    </source>
</reference>
<dbReference type="Proteomes" id="UP000808038">
    <property type="component" value="Unassembled WGS sequence"/>
</dbReference>
<dbReference type="Proteomes" id="UP000728106">
    <property type="component" value="Unassembled WGS sequence"/>
</dbReference>
<dbReference type="InterPro" id="IPR042070">
    <property type="entry name" value="PucR_C-HTH_sf"/>
</dbReference>
<dbReference type="AlphaFoldDB" id="A0A4Z0RH72"/>